<dbReference type="eggNOG" id="COG1344">
    <property type="taxonomic scope" value="Bacteria"/>
</dbReference>
<keyword evidence="2" id="KW-0969">Cilium</keyword>
<dbReference type="Pfam" id="PF00700">
    <property type="entry name" value="Flagellin_C"/>
    <property type="match status" value="1"/>
</dbReference>
<dbReference type="STRING" id="215743.ROSMUCSMR3_01730"/>
<dbReference type="EMBL" id="AONH01000001">
    <property type="protein sequence ID" value="KGM89948.1"/>
    <property type="molecule type" value="Genomic_DNA"/>
</dbReference>
<dbReference type="PATRIC" id="fig|1288298.3.peg.546"/>
<dbReference type="Gene3D" id="1.20.1330.10">
    <property type="entry name" value="f41 fragment of flagellin, N-terminal domain"/>
    <property type="match status" value="1"/>
</dbReference>
<dbReference type="InterPro" id="IPR046358">
    <property type="entry name" value="Flagellin_C"/>
</dbReference>
<name>A0A0A0HV66_9RHOB</name>
<feature type="domain" description="Flagellin C-terminal" evidence="1">
    <location>
        <begin position="262"/>
        <end position="335"/>
    </location>
</feature>
<reference evidence="2 3" key="1">
    <citation type="submission" date="2013-01" db="EMBL/GenBank/DDBJ databases">
        <authorList>
            <person name="Fiebig A."/>
            <person name="Goeker M."/>
            <person name="Klenk H.-P.P."/>
        </authorList>
    </citation>
    <scope>NUCLEOTIDE SEQUENCE [LARGE SCALE GENOMIC DNA]</scope>
    <source>
        <strain evidence="2 3">DSM 17069</strain>
    </source>
</reference>
<dbReference type="HOGENOM" id="CLU_071294_0_0_5"/>
<keyword evidence="2" id="KW-0966">Cell projection</keyword>
<dbReference type="AlphaFoldDB" id="A0A0A0HV66"/>
<accession>A0A0A0HV66</accession>
<evidence type="ECO:0000259" key="1">
    <source>
        <dbReference type="Pfam" id="PF00700"/>
    </source>
</evidence>
<sequence length="336" mass="35461">MNFQTIGDLAQSFALRRQGVDLRQQLDRLGLELSSGRAADLGRHLSGNFLPLADIEHELVLLSGHRTAAREAATDTEVMQASLARVQSATTELAAQAITLGTAGTTRQVSDLAATAAQTMGSLIGSLNTEVAGRSLFSGAQTETSPLAPAEILLSEVRSALIGATSAAEVQSRLDIFFDSSTGGFLASIYQGGNSEVATYRLGSGESVALDIRADDKGLREALKQVTLIAVSDDADLSLGLDDRIGLALGAGVALLAHQDVLTEMRASLGQAENRIAQSTVRIATEITSFEIARAELISVDAFETAVELEQVQFQLESLYTVTARASRLSLLNFLP</sequence>
<dbReference type="Proteomes" id="UP000030021">
    <property type="component" value="Unassembled WGS sequence"/>
</dbReference>
<evidence type="ECO:0000313" key="2">
    <source>
        <dbReference type="EMBL" id="KGM89948.1"/>
    </source>
</evidence>
<evidence type="ECO:0000313" key="3">
    <source>
        <dbReference type="Proteomes" id="UP000030021"/>
    </source>
</evidence>
<gene>
    <name evidence="2" type="ORF">rosmuc_00546</name>
</gene>
<dbReference type="SUPFAM" id="SSF64518">
    <property type="entry name" value="Phase 1 flagellin"/>
    <property type="match status" value="1"/>
</dbReference>
<keyword evidence="2" id="KW-0282">Flagellum</keyword>
<dbReference type="RefSeq" id="WP_245875248.1">
    <property type="nucleotide sequence ID" value="NZ_KN293991.1"/>
</dbReference>
<organism evidence="2 3">
    <name type="scientific">Roseovarius mucosus DSM 17069</name>
    <dbReference type="NCBI Taxonomy" id="1288298"/>
    <lineage>
        <taxon>Bacteria</taxon>
        <taxon>Pseudomonadati</taxon>
        <taxon>Pseudomonadota</taxon>
        <taxon>Alphaproteobacteria</taxon>
        <taxon>Rhodobacterales</taxon>
        <taxon>Roseobacteraceae</taxon>
        <taxon>Roseovarius</taxon>
    </lineage>
</organism>
<comment type="caution">
    <text evidence="2">The sequence shown here is derived from an EMBL/GenBank/DDBJ whole genome shotgun (WGS) entry which is preliminary data.</text>
</comment>
<proteinExistence type="predicted"/>
<protein>
    <submittedName>
        <fullName evidence="2">Flagellin</fullName>
    </submittedName>
</protein>